<evidence type="ECO:0000256" key="7">
    <source>
        <dbReference type="ARBA" id="ARBA00023004"/>
    </source>
</evidence>
<dbReference type="InterPro" id="IPR003439">
    <property type="entry name" value="ABC_transporter-like_ATP-bd"/>
</dbReference>
<dbReference type="InterPro" id="IPR003959">
    <property type="entry name" value="ATPase_AAA_core"/>
</dbReference>
<dbReference type="Gene3D" id="3.40.50.300">
    <property type="entry name" value="P-loop containing nucleotide triphosphate hydrolases"/>
    <property type="match status" value="2"/>
</dbReference>
<dbReference type="EMBL" id="CP136958">
    <property type="protein sequence ID" value="WOT02908.1"/>
    <property type="molecule type" value="Genomic_DNA"/>
</dbReference>
<dbReference type="InterPro" id="IPR051535">
    <property type="entry name" value="Siderophore_ABC-ATPase"/>
</dbReference>
<dbReference type="GO" id="GO:0016887">
    <property type="term" value="F:ATP hydrolysis activity"/>
    <property type="evidence" value="ECO:0007669"/>
    <property type="project" value="InterPro"/>
</dbReference>
<keyword evidence="8" id="KW-0406">Ion transport</keyword>
<keyword evidence="6" id="KW-0067">ATP-binding</keyword>
<dbReference type="Proteomes" id="UP000234560">
    <property type="component" value="Chromosome"/>
</dbReference>
<accession>A0AAF0YWU7</accession>
<feature type="domain" description="ABC transporter" evidence="10">
    <location>
        <begin position="3"/>
        <end position="231"/>
    </location>
</feature>
<evidence type="ECO:0000256" key="9">
    <source>
        <dbReference type="ARBA" id="ARBA00023136"/>
    </source>
</evidence>
<name>A0AAF0YWU7_9CORY</name>
<reference evidence="11" key="1">
    <citation type="submission" date="2017-12" db="EMBL/GenBank/DDBJ databases">
        <authorList>
            <person name="Thomas-White K."/>
            <person name="Wolfe A.J."/>
        </authorList>
    </citation>
    <scope>NUCLEOTIDE SEQUENCE</scope>
    <source>
        <strain evidence="11">UMB0763</strain>
    </source>
</reference>
<keyword evidence="9" id="KW-0472">Membrane</keyword>
<comment type="subcellular location">
    <subcellularLocation>
        <location evidence="1">Cell membrane</location>
        <topology evidence="1">Peripheral membrane protein</topology>
    </subcellularLocation>
</comment>
<keyword evidence="2" id="KW-0813">Transport</keyword>
<gene>
    <name evidence="11" type="ORF">CYJ47_03830</name>
</gene>
<proteinExistence type="predicted"/>
<evidence type="ECO:0000256" key="4">
    <source>
        <dbReference type="ARBA" id="ARBA00022496"/>
    </source>
</evidence>
<evidence type="ECO:0000256" key="3">
    <source>
        <dbReference type="ARBA" id="ARBA00022475"/>
    </source>
</evidence>
<evidence type="ECO:0000256" key="2">
    <source>
        <dbReference type="ARBA" id="ARBA00022448"/>
    </source>
</evidence>
<dbReference type="RefSeq" id="WP_016457792.1">
    <property type="nucleotide sequence ID" value="NZ_CAMIHY010000034.1"/>
</dbReference>
<dbReference type="Pfam" id="PF13304">
    <property type="entry name" value="AAA_21"/>
    <property type="match status" value="1"/>
</dbReference>
<keyword evidence="4" id="KW-0410">Iron transport</keyword>
<evidence type="ECO:0000256" key="6">
    <source>
        <dbReference type="ARBA" id="ARBA00022840"/>
    </source>
</evidence>
<dbReference type="GO" id="GO:0005886">
    <property type="term" value="C:plasma membrane"/>
    <property type="evidence" value="ECO:0007669"/>
    <property type="project" value="UniProtKB-SubCell"/>
</dbReference>
<dbReference type="InterPro" id="IPR003593">
    <property type="entry name" value="AAA+_ATPase"/>
</dbReference>
<dbReference type="GO" id="GO:0006302">
    <property type="term" value="P:double-strand break repair"/>
    <property type="evidence" value="ECO:0007669"/>
    <property type="project" value="InterPro"/>
</dbReference>
<evidence type="ECO:0000259" key="10">
    <source>
        <dbReference type="PROSITE" id="PS50893"/>
    </source>
</evidence>
<dbReference type="InterPro" id="IPR038729">
    <property type="entry name" value="Rad50/SbcC_AAA"/>
</dbReference>
<dbReference type="PANTHER" id="PTHR42771:SF2">
    <property type="entry name" value="IRON(3+)-HYDROXAMATE IMPORT ATP-BINDING PROTEIN FHUC"/>
    <property type="match status" value="1"/>
</dbReference>
<dbReference type="InterPro" id="IPR027417">
    <property type="entry name" value="P-loop_NTPase"/>
</dbReference>
<dbReference type="GO" id="GO:0005524">
    <property type="term" value="F:ATP binding"/>
    <property type="evidence" value="ECO:0007669"/>
    <property type="project" value="UniProtKB-KW"/>
</dbReference>
<dbReference type="AlphaFoldDB" id="A0AAF0YWU7"/>
<sequence length="243" mass="26262">MFIRKVEVDESALHGDHPVELGYVLQLPVFAALTSSPLEFRAPVTYVLGDNGAGKSTLLEAIAVAMHFNPDGGFLGRRNFTTTGESTHSGLHSALRVSRPENPTAGYFLRAETHYEQVTKLDHSMFYAGAHAHSHGETVMNVLADALGDRGLFIFDEPEAGLSPVSQMAVLGHMALAARRGSQFIVATHSPIIAGVPGADIVVIEEDGIRRTDYEDTDMVRAMREFLDDPVASANYIIGDLAD</sequence>
<evidence type="ECO:0000256" key="1">
    <source>
        <dbReference type="ARBA" id="ARBA00004202"/>
    </source>
</evidence>
<keyword evidence="3" id="KW-1003">Cell membrane</keyword>
<reference evidence="11" key="2">
    <citation type="submission" date="2023-10" db="EMBL/GenBank/DDBJ databases">
        <authorList>
            <person name="Choi B."/>
        </authorList>
    </citation>
    <scope>NUCLEOTIDE SEQUENCE</scope>
    <source>
        <strain evidence="11">UMB0763</strain>
    </source>
</reference>
<keyword evidence="5" id="KW-0547">Nucleotide-binding</keyword>
<dbReference type="SMART" id="SM00382">
    <property type="entry name" value="AAA"/>
    <property type="match status" value="1"/>
</dbReference>
<evidence type="ECO:0000256" key="8">
    <source>
        <dbReference type="ARBA" id="ARBA00023065"/>
    </source>
</evidence>
<dbReference type="KEGG" id="cpyr:CYJ47_03830"/>
<evidence type="ECO:0000313" key="11">
    <source>
        <dbReference type="EMBL" id="WOT02908.1"/>
    </source>
</evidence>
<dbReference type="PANTHER" id="PTHR42771">
    <property type="entry name" value="IRON(3+)-HYDROXAMATE IMPORT ATP-BINDING PROTEIN FHUC"/>
    <property type="match status" value="1"/>
</dbReference>
<dbReference type="SUPFAM" id="SSF52540">
    <property type="entry name" value="P-loop containing nucleoside triphosphate hydrolases"/>
    <property type="match status" value="1"/>
</dbReference>
<dbReference type="Pfam" id="PF13476">
    <property type="entry name" value="AAA_23"/>
    <property type="match status" value="1"/>
</dbReference>
<evidence type="ECO:0000256" key="5">
    <source>
        <dbReference type="ARBA" id="ARBA00022741"/>
    </source>
</evidence>
<evidence type="ECO:0000313" key="12">
    <source>
        <dbReference type="Proteomes" id="UP000234560"/>
    </source>
</evidence>
<organism evidence="11 12">
    <name type="scientific">Corynebacterium pyruviciproducens</name>
    <dbReference type="NCBI Taxonomy" id="598660"/>
    <lineage>
        <taxon>Bacteria</taxon>
        <taxon>Bacillati</taxon>
        <taxon>Actinomycetota</taxon>
        <taxon>Actinomycetes</taxon>
        <taxon>Mycobacteriales</taxon>
        <taxon>Corynebacteriaceae</taxon>
        <taxon>Corynebacterium</taxon>
    </lineage>
</organism>
<keyword evidence="7" id="KW-0408">Iron</keyword>
<dbReference type="PROSITE" id="PS50893">
    <property type="entry name" value="ABC_TRANSPORTER_2"/>
    <property type="match status" value="1"/>
</dbReference>
<protein>
    <submittedName>
        <fullName evidence="11">AAA family ATPase</fullName>
    </submittedName>
</protein>
<dbReference type="GO" id="GO:0006826">
    <property type="term" value="P:iron ion transport"/>
    <property type="evidence" value="ECO:0007669"/>
    <property type="project" value="UniProtKB-KW"/>
</dbReference>